<protein>
    <recommendedName>
        <fullName evidence="2">Chitin-binding type-2 domain-containing protein</fullName>
    </recommendedName>
</protein>
<feature type="domain" description="Chitin-binding type-2" evidence="2">
    <location>
        <begin position="35"/>
        <end position="91"/>
    </location>
</feature>
<evidence type="ECO:0000256" key="1">
    <source>
        <dbReference type="SAM" id="Phobius"/>
    </source>
</evidence>
<evidence type="ECO:0000313" key="3">
    <source>
        <dbReference type="EMBL" id="CCU56346.1"/>
    </source>
</evidence>
<dbReference type="RefSeq" id="YP_008003665.1">
    <property type="nucleotide sequence ID" value="NC_021246.1"/>
</dbReference>
<name>A0A916KQI8_9POXV</name>
<keyword evidence="1" id="KW-0472">Membrane</keyword>
<dbReference type="GeneID" id="15613770"/>
<dbReference type="GO" id="GO:0005576">
    <property type="term" value="C:extracellular region"/>
    <property type="evidence" value="ECO:0007669"/>
    <property type="project" value="InterPro"/>
</dbReference>
<keyword evidence="1" id="KW-1133">Transmembrane helix</keyword>
<dbReference type="GO" id="GO:0008061">
    <property type="term" value="F:chitin binding"/>
    <property type="evidence" value="ECO:0007669"/>
    <property type="project" value="InterPro"/>
</dbReference>
<dbReference type="Proteomes" id="UP000792671">
    <property type="component" value="Genome"/>
</dbReference>
<feature type="transmembrane region" description="Helical" evidence="1">
    <location>
        <begin position="6"/>
        <end position="21"/>
    </location>
</feature>
<proteinExistence type="predicted"/>
<feature type="transmembrane region" description="Helical" evidence="1">
    <location>
        <begin position="98"/>
        <end position="116"/>
    </location>
</feature>
<dbReference type="OrthoDB" id="24819at10239"/>
<accession>A0A916KQI8</accession>
<gene>
    <name evidence="3" type="ORF">MYSEV_148</name>
</gene>
<dbReference type="EMBL" id="HF679134">
    <property type="protein sequence ID" value="CCU56346.1"/>
    <property type="molecule type" value="Genomic_DNA"/>
</dbReference>
<keyword evidence="4" id="KW-1185">Reference proteome</keyword>
<dbReference type="PROSITE" id="PS50940">
    <property type="entry name" value="CHIT_BIND_II"/>
    <property type="match status" value="1"/>
</dbReference>
<sequence>MIISYVIYAIIIICIILLIWIKNYNEYEIIPDPENKICPEGVYGNIPHPTDCNRFYLCAAGNAILLRCPKGEEYDPITKNCILISENGCTSNQNRKKIINYFINLKIIFYFYYHLLLSKYKNYMNLYNRIQNIWNTLITYV</sequence>
<dbReference type="Pfam" id="PF01607">
    <property type="entry name" value="CBM_14"/>
    <property type="match status" value="1"/>
</dbReference>
<reference evidence="3 4" key="1">
    <citation type="journal article" date="2013" name="J. Virol.">
        <title>New Insights into the Evolution of Entomopoxvirinae from the Complete Genome Sequences of Four Entomopoxviruses Infecting Adoxophyes honmai, Choristoneura biennis, Choristoneura rosaceana, and Mythimna separata.</title>
        <authorList>
            <person name="Theze J."/>
            <person name="Takatsuka J."/>
            <person name="Li Z."/>
            <person name="Gallais J."/>
            <person name="Doucet D."/>
            <person name="Arif B."/>
            <person name="Nakai M."/>
            <person name="Herniou E.A."/>
        </authorList>
    </citation>
    <scope>NUCLEOTIDE SEQUENCE [LARGE SCALE GENOMIC DNA]</scope>
</reference>
<dbReference type="InterPro" id="IPR036508">
    <property type="entry name" value="Chitin-bd_dom_sf"/>
</dbReference>
<evidence type="ECO:0000259" key="2">
    <source>
        <dbReference type="PROSITE" id="PS50940"/>
    </source>
</evidence>
<dbReference type="SUPFAM" id="SSF57625">
    <property type="entry name" value="Invertebrate chitin-binding proteins"/>
    <property type="match status" value="1"/>
</dbReference>
<dbReference type="Gene3D" id="2.170.140.10">
    <property type="entry name" value="Chitin binding domain"/>
    <property type="match status" value="1"/>
</dbReference>
<dbReference type="InterPro" id="IPR002557">
    <property type="entry name" value="Chitin-bd_dom"/>
</dbReference>
<evidence type="ECO:0000313" key="4">
    <source>
        <dbReference type="Proteomes" id="UP000792671"/>
    </source>
</evidence>
<organism evidence="3 4">
    <name type="scientific">Mythimna separata entomopoxvirus 'L'</name>
    <dbReference type="NCBI Taxonomy" id="1293572"/>
    <lineage>
        <taxon>Viruses</taxon>
        <taxon>Varidnaviria</taxon>
        <taxon>Bamfordvirae</taxon>
        <taxon>Nucleocytoviricota</taxon>
        <taxon>Pokkesviricetes</taxon>
        <taxon>Chitovirales</taxon>
        <taxon>Poxviridae</taxon>
        <taxon>Entomopoxvirinae</taxon>
        <taxon>Betaentomopoxvirus</taxon>
        <taxon>Betaentomopoxvirus mseparata</taxon>
        <taxon>Mythimna separata entomopoxvirus</taxon>
    </lineage>
</organism>
<dbReference type="KEGG" id="vg:15613770"/>
<dbReference type="SMART" id="SM00494">
    <property type="entry name" value="ChtBD2"/>
    <property type="match status" value="1"/>
</dbReference>
<keyword evidence="1" id="KW-0812">Transmembrane</keyword>